<name>A0A9N9AMA7_FUNMO</name>
<dbReference type="AlphaFoldDB" id="A0A9N9AMA7"/>
<dbReference type="SMART" id="SM00165">
    <property type="entry name" value="UBA"/>
    <property type="match status" value="1"/>
</dbReference>
<evidence type="ECO:0000259" key="6">
    <source>
        <dbReference type="PROSITE" id="PS50222"/>
    </source>
</evidence>
<protein>
    <submittedName>
        <fullName evidence="7">371_t:CDS:1</fullName>
    </submittedName>
</protein>
<dbReference type="GO" id="GO:0016197">
    <property type="term" value="P:endosomal transport"/>
    <property type="evidence" value="ECO:0007669"/>
    <property type="project" value="TreeGrafter"/>
</dbReference>
<organism evidence="7 8">
    <name type="scientific">Funneliformis mosseae</name>
    <name type="common">Endomycorrhizal fungus</name>
    <name type="synonym">Glomus mosseae</name>
    <dbReference type="NCBI Taxonomy" id="27381"/>
    <lineage>
        <taxon>Eukaryota</taxon>
        <taxon>Fungi</taxon>
        <taxon>Fungi incertae sedis</taxon>
        <taxon>Mucoromycota</taxon>
        <taxon>Glomeromycotina</taxon>
        <taxon>Glomeromycetes</taxon>
        <taxon>Glomerales</taxon>
        <taxon>Glomeraceae</taxon>
        <taxon>Funneliformis</taxon>
    </lineage>
</organism>
<dbReference type="PANTHER" id="PTHR11216:SF170">
    <property type="entry name" value="DYNAMIN ASSOCIATED PROTEIN 160, ISOFORM D"/>
    <property type="match status" value="1"/>
</dbReference>
<feature type="coiled-coil region" evidence="2">
    <location>
        <begin position="528"/>
        <end position="625"/>
    </location>
</feature>
<evidence type="ECO:0000259" key="4">
    <source>
        <dbReference type="PROSITE" id="PS50030"/>
    </source>
</evidence>
<evidence type="ECO:0000256" key="3">
    <source>
        <dbReference type="SAM" id="MobiDB-lite"/>
    </source>
</evidence>
<dbReference type="PANTHER" id="PTHR11216">
    <property type="entry name" value="EH DOMAIN"/>
    <property type="match status" value="1"/>
</dbReference>
<dbReference type="PROSITE" id="PS00018">
    <property type="entry name" value="EF_HAND_1"/>
    <property type="match status" value="1"/>
</dbReference>
<dbReference type="SUPFAM" id="SSF47473">
    <property type="entry name" value="EF-hand"/>
    <property type="match status" value="3"/>
</dbReference>
<feature type="domain" description="EH" evidence="5">
    <location>
        <begin position="20"/>
        <end position="104"/>
    </location>
</feature>
<feature type="region of interest" description="Disordered" evidence="3">
    <location>
        <begin position="244"/>
        <end position="274"/>
    </location>
</feature>
<evidence type="ECO:0000259" key="5">
    <source>
        <dbReference type="PROSITE" id="PS50031"/>
    </source>
</evidence>
<dbReference type="PROSITE" id="PS50222">
    <property type="entry name" value="EF_HAND_2"/>
    <property type="match status" value="2"/>
</dbReference>
<dbReference type="SMART" id="SM00054">
    <property type="entry name" value="EFh"/>
    <property type="match status" value="3"/>
</dbReference>
<dbReference type="Pfam" id="PF12763">
    <property type="entry name" value="EH"/>
    <property type="match status" value="3"/>
</dbReference>
<dbReference type="GO" id="GO:0005737">
    <property type="term" value="C:cytoplasm"/>
    <property type="evidence" value="ECO:0007669"/>
    <property type="project" value="TreeGrafter"/>
</dbReference>
<keyword evidence="1" id="KW-0106">Calcium</keyword>
<reference evidence="7" key="1">
    <citation type="submission" date="2021-06" db="EMBL/GenBank/DDBJ databases">
        <authorList>
            <person name="Kallberg Y."/>
            <person name="Tangrot J."/>
            <person name="Rosling A."/>
        </authorList>
    </citation>
    <scope>NUCLEOTIDE SEQUENCE</scope>
    <source>
        <strain evidence="7">87-6 pot B 2015</strain>
    </source>
</reference>
<keyword evidence="8" id="KW-1185">Reference proteome</keyword>
<sequence length="1166" mass="128611">MEHTQRYKSKGPGIILTPEEKHVYSQLFQAADEDKKDVITGTNAVKFFGKSGLPAQVLSQIWQIADSENQGFLTKQTFSVAIKLIAQAQNGKSFDPANINADVPLPRFEGVYVEPYQKFSGPDIATNNIITNEDREKYKAMFYKLKPVNGILDGEKARDIFMRSKLSVEKLSQIWTLADTKRRGQLDLPEFIIAMSLIQQSMNDITKTLPTELPSGFYEMASGIVKSSPASPKSPPFFARHVAASAGSPRSGQSPVIGHASLNSNITTSQDNSWDVTEKDKESYDRFFDTLDEKKRGFLTGAEAANFFMKSNLTPEQLAQIWDLADVNKSGRLNRDEFAVAMYLINKKLTGNPLPASLPRSLIPPSMRSISASPFADLKRASTIVTAGNNNLGTSSRSHAASSQLSDSDLFFDSSHHVASPSPFFSSTSQNIDTAVSEIDLLGDTDINTKVALESGEIKNYKLQYDNLNNAASELKINRENMESNMSVLATQKQDMIIQISHIRTLYESENKAMREVKAKYDLEHESVEKVRQELLDAEKILKALQLEREQLQINIQKDRDETLDIVRRMRFAEEETVTIKAEIEKLKKDERQQKGRLAINRKQLIAAEGDKEKLSKTLQSFEDKDYSSQDANDHPFSTGVFTSQAFNQSNTSQSSGNDFNESGSLQKLSNHSHHGSLSSLSGFGVKRSTSNASIASNSTLGTSSIKSAPLNITKSDEPSFDKPATVSSSKPTEFENLFSDQLLSASKEVTFTANVAENNNVANPFDSIFKDPFGGLDNDKSIQKNDESVPQQNIVKEIEKTETDPFASFSNMNNTPASGKSGFDSTFPSTFAVSNSDNLSSDSFTKEFPTLEEIEASVTSNLGFDNDFTSFKTNTDENLSNQNNLFESNSSIQNEKAEIINENKRESQESIPVNNVELGIKNDIKDTSNISNKESEFPFAIVSDSGESHETIPPVQDAETWVAIERSATNTATPQDDFDAAFGDLTEAKVTKTPPIQFDAGLDDGDFEEDVNFTFDVPSTPATLNNTATALTTDGFSRSSTKDFDKTFDDFDPFSPLAVASNKPKSNLDAAFGDISTQPPKLNSDIGFDDAFAELIPSSNTDNQSTALSTASQKNLQFTGVASDDIDDVKRLLDFGYSRDKVIDALERNNYDFEKSVNFLVDNCS</sequence>
<dbReference type="InterPro" id="IPR002048">
    <property type="entry name" value="EF_hand_dom"/>
</dbReference>
<feature type="domain" description="EF-hand" evidence="6">
    <location>
        <begin position="313"/>
        <end position="348"/>
    </location>
</feature>
<dbReference type="PROSITE" id="PS50030">
    <property type="entry name" value="UBA"/>
    <property type="match status" value="1"/>
</dbReference>
<evidence type="ECO:0000313" key="8">
    <source>
        <dbReference type="Proteomes" id="UP000789375"/>
    </source>
</evidence>
<keyword evidence="2" id="KW-0175">Coiled coil</keyword>
<feature type="domain" description="UBA" evidence="4">
    <location>
        <begin position="1123"/>
        <end position="1164"/>
    </location>
</feature>
<feature type="domain" description="EH" evidence="5">
    <location>
        <begin position="280"/>
        <end position="369"/>
    </location>
</feature>
<feature type="coiled-coil region" evidence="2">
    <location>
        <begin position="458"/>
        <end position="492"/>
    </location>
</feature>
<dbReference type="EMBL" id="CAJVPP010001120">
    <property type="protein sequence ID" value="CAG8535382.1"/>
    <property type="molecule type" value="Genomic_DNA"/>
</dbReference>
<feature type="compositionally biased region" description="Polar residues" evidence="3">
    <location>
        <begin position="648"/>
        <end position="668"/>
    </location>
</feature>
<dbReference type="InterPro" id="IPR011992">
    <property type="entry name" value="EF-hand-dom_pair"/>
</dbReference>
<feature type="region of interest" description="Disordered" evidence="3">
    <location>
        <begin position="710"/>
        <end position="732"/>
    </location>
</feature>
<dbReference type="InterPro" id="IPR018247">
    <property type="entry name" value="EF_Hand_1_Ca_BS"/>
</dbReference>
<dbReference type="GO" id="GO:0005886">
    <property type="term" value="C:plasma membrane"/>
    <property type="evidence" value="ECO:0007669"/>
    <property type="project" value="TreeGrafter"/>
</dbReference>
<dbReference type="InterPro" id="IPR000261">
    <property type="entry name" value="EH_dom"/>
</dbReference>
<proteinExistence type="predicted"/>
<dbReference type="InterPro" id="IPR009060">
    <property type="entry name" value="UBA-like_sf"/>
</dbReference>
<feature type="domain" description="EH" evidence="5">
    <location>
        <begin position="134"/>
        <end position="215"/>
    </location>
</feature>
<dbReference type="GO" id="GO:0006897">
    <property type="term" value="P:endocytosis"/>
    <property type="evidence" value="ECO:0007669"/>
    <property type="project" value="TreeGrafter"/>
</dbReference>
<dbReference type="InterPro" id="IPR015940">
    <property type="entry name" value="UBA"/>
</dbReference>
<dbReference type="Proteomes" id="UP000789375">
    <property type="component" value="Unassembled WGS sequence"/>
</dbReference>
<dbReference type="SUPFAM" id="SSF46934">
    <property type="entry name" value="UBA-like"/>
    <property type="match status" value="1"/>
</dbReference>
<dbReference type="Gene3D" id="1.10.238.10">
    <property type="entry name" value="EF-hand"/>
    <property type="match status" value="3"/>
</dbReference>
<gene>
    <name evidence="7" type="ORF">FMOSSE_LOCUS5714</name>
</gene>
<comment type="caution">
    <text evidence="7">The sequence shown here is derived from an EMBL/GenBank/DDBJ whole genome shotgun (WGS) entry which is preliminary data.</text>
</comment>
<dbReference type="CDD" id="cd00052">
    <property type="entry name" value="EH"/>
    <property type="match status" value="3"/>
</dbReference>
<evidence type="ECO:0000256" key="1">
    <source>
        <dbReference type="ARBA" id="ARBA00022837"/>
    </source>
</evidence>
<feature type="compositionally biased region" description="Polar residues" evidence="3">
    <location>
        <begin position="261"/>
        <end position="274"/>
    </location>
</feature>
<dbReference type="SMART" id="SM00027">
    <property type="entry name" value="EH"/>
    <property type="match status" value="3"/>
</dbReference>
<dbReference type="Gene3D" id="1.10.8.10">
    <property type="entry name" value="DNA helicase RuvA subunit, C-terminal domain"/>
    <property type="match status" value="1"/>
</dbReference>
<dbReference type="PROSITE" id="PS50031">
    <property type="entry name" value="EH"/>
    <property type="match status" value="3"/>
</dbReference>
<evidence type="ECO:0000313" key="7">
    <source>
        <dbReference type="EMBL" id="CAG8535382.1"/>
    </source>
</evidence>
<feature type="region of interest" description="Disordered" evidence="3">
    <location>
        <begin position="648"/>
        <end position="681"/>
    </location>
</feature>
<feature type="domain" description="EF-hand" evidence="6">
    <location>
        <begin position="166"/>
        <end position="201"/>
    </location>
</feature>
<accession>A0A9N9AMA7</accession>
<evidence type="ECO:0000256" key="2">
    <source>
        <dbReference type="SAM" id="Coils"/>
    </source>
</evidence>
<dbReference type="GO" id="GO:0005509">
    <property type="term" value="F:calcium ion binding"/>
    <property type="evidence" value="ECO:0007669"/>
    <property type="project" value="InterPro"/>
</dbReference>